<keyword evidence="1" id="KW-0809">Transit peptide</keyword>
<dbReference type="PANTHER" id="PTHR42807">
    <property type="entry name" value="GLUTARYL-COA DEHYDROGENASE, MITOCHONDRIAL"/>
    <property type="match status" value="1"/>
</dbReference>
<dbReference type="GO" id="GO:0033539">
    <property type="term" value="P:fatty acid beta-oxidation using acyl-CoA dehydrogenase"/>
    <property type="evidence" value="ECO:0007669"/>
    <property type="project" value="TreeGrafter"/>
</dbReference>
<reference evidence="4 5" key="2">
    <citation type="journal article" date="2013" name="PLoS ONE">
        <title>INDIGO - INtegrated Data Warehouse of MIcrobial GenOmes with Examples from the Red Sea Extremophiles.</title>
        <authorList>
            <person name="Alam I."/>
            <person name="Antunes A."/>
            <person name="Kamau A.A."/>
            <person name="Ba Alawi W."/>
            <person name="Kalkatawi M."/>
            <person name="Stingl U."/>
            <person name="Bajic V.B."/>
        </authorList>
    </citation>
    <scope>NUCLEOTIDE SEQUENCE [LARGE SCALE GENOMIC DNA]</scope>
    <source>
        <strain evidence="4 5">E1L3A</strain>
    </source>
</reference>
<evidence type="ECO:0000256" key="1">
    <source>
        <dbReference type="ARBA" id="ARBA00022946"/>
    </source>
</evidence>
<sequence>MSFDFQWDDVLQLDAQLTEDERMIREAGRDYCQHSLMPRVLEANRHEIFHREIMNELGDLGMLGATIPEEYGGAGLNHVCYGLLAREVDPTTAPILAP</sequence>
<dbReference type="InterPro" id="IPR009100">
    <property type="entry name" value="AcylCoA_DH/oxidase_NM_dom_sf"/>
</dbReference>
<dbReference type="InterPro" id="IPR052033">
    <property type="entry name" value="Glutaryl-CoA_DH_mitochondrial"/>
</dbReference>
<dbReference type="GO" id="GO:0004361">
    <property type="term" value="F:glutaryl-CoA dehydrogenase activity"/>
    <property type="evidence" value="ECO:0007669"/>
    <property type="project" value="UniProtKB-EC"/>
</dbReference>
<dbReference type="eggNOG" id="COG1960">
    <property type="taxonomic scope" value="Bacteria"/>
</dbReference>
<evidence type="ECO:0000256" key="2">
    <source>
        <dbReference type="ARBA" id="ARBA00023002"/>
    </source>
</evidence>
<evidence type="ECO:0000313" key="5">
    <source>
        <dbReference type="Proteomes" id="UP000006242"/>
    </source>
</evidence>
<dbReference type="GO" id="GO:0000062">
    <property type="term" value="F:fatty-acyl-CoA binding"/>
    <property type="evidence" value="ECO:0007669"/>
    <property type="project" value="TreeGrafter"/>
</dbReference>
<dbReference type="InterPro" id="IPR013786">
    <property type="entry name" value="AcylCoA_DH/ox_N"/>
</dbReference>
<dbReference type="GO" id="GO:0050660">
    <property type="term" value="F:flavin adenine dinucleotide binding"/>
    <property type="evidence" value="ECO:0007669"/>
    <property type="project" value="InterPro"/>
</dbReference>
<comment type="caution">
    <text evidence="4">The sequence shown here is derived from an EMBL/GenBank/DDBJ whole genome shotgun (WGS) entry which is preliminary data.</text>
</comment>
<organism evidence="4 5">
    <name type="scientific">Salinisphaera shabanensis E1L3A</name>
    <dbReference type="NCBI Taxonomy" id="1033802"/>
    <lineage>
        <taxon>Bacteria</taxon>
        <taxon>Pseudomonadati</taxon>
        <taxon>Pseudomonadota</taxon>
        <taxon>Gammaproteobacteria</taxon>
        <taxon>Salinisphaerales</taxon>
        <taxon>Salinisphaeraceae</taxon>
        <taxon>Salinisphaera</taxon>
    </lineage>
</organism>
<accession>U2G2G7</accession>
<feature type="domain" description="Acyl-CoA dehydrogenase/oxidase N-terminal" evidence="3">
    <location>
        <begin position="18"/>
        <end position="91"/>
    </location>
</feature>
<dbReference type="Gene3D" id="1.10.540.10">
    <property type="entry name" value="Acyl-CoA dehydrogenase/oxidase, N-terminal domain"/>
    <property type="match status" value="1"/>
</dbReference>
<dbReference type="PANTHER" id="PTHR42807:SF1">
    <property type="entry name" value="GLUTARYL-COA DEHYDROGENASE, MITOCHONDRIAL"/>
    <property type="match status" value="1"/>
</dbReference>
<dbReference type="EC" id="1.3.8.6" evidence="4"/>
<dbReference type="GO" id="GO:0046949">
    <property type="term" value="P:fatty-acyl-CoA biosynthetic process"/>
    <property type="evidence" value="ECO:0007669"/>
    <property type="project" value="TreeGrafter"/>
</dbReference>
<proteinExistence type="predicted"/>
<dbReference type="Proteomes" id="UP000006242">
    <property type="component" value="Unassembled WGS sequence"/>
</dbReference>
<keyword evidence="2 4" id="KW-0560">Oxidoreductase</keyword>
<dbReference type="EMBL" id="AFNV02000003">
    <property type="protein sequence ID" value="ERJ20388.1"/>
    <property type="molecule type" value="Genomic_DNA"/>
</dbReference>
<dbReference type="STRING" id="1033802.SSPSH_000498"/>
<dbReference type="InterPro" id="IPR037069">
    <property type="entry name" value="AcylCoA_DH/ox_N_sf"/>
</dbReference>
<dbReference type="AlphaFoldDB" id="U2G2G7"/>
<gene>
    <name evidence="4" type="ORF">SSPSH_000498</name>
</gene>
<dbReference type="Pfam" id="PF02771">
    <property type="entry name" value="Acyl-CoA_dh_N"/>
    <property type="match status" value="1"/>
</dbReference>
<name>U2G2G7_9GAMM</name>
<keyword evidence="5" id="KW-1185">Reference proteome</keyword>
<evidence type="ECO:0000259" key="3">
    <source>
        <dbReference type="Pfam" id="PF02771"/>
    </source>
</evidence>
<evidence type="ECO:0000313" key="4">
    <source>
        <dbReference type="EMBL" id="ERJ20388.1"/>
    </source>
</evidence>
<protein>
    <submittedName>
        <fullName evidence="4">Glutaryl-CoA dehydrogenase protein</fullName>
        <ecNumber evidence="4">1.3.8.6</ecNumber>
    </submittedName>
</protein>
<dbReference type="SUPFAM" id="SSF56645">
    <property type="entry name" value="Acyl-CoA dehydrogenase NM domain-like"/>
    <property type="match status" value="1"/>
</dbReference>
<reference evidence="4 5" key="1">
    <citation type="journal article" date="2011" name="J. Bacteriol.">
        <title>Genome sequence of Salinisphaera shabanensis, a gammaproteobacterium from the harsh, variable environment of the brine-seawater interface of the Shaban Deep in the Red Sea.</title>
        <authorList>
            <person name="Antunes A."/>
            <person name="Alam I."/>
            <person name="Bajic V.B."/>
            <person name="Stingl U."/>
        </authorList>
    </citation>
    <scope>NUCLEOTIDE SEQUENCE [LARGE SCALE GENOMIC DNA]</scope>
    <source>
        <strain evidence="4 5">E1L3A</strain>
    </source>
</reference>